<dbReference type="EMBL" id="KV426144">
    <property type="protein sequence ID" value="KZV86797.1"/>
    <property type="molecule type" value="Genomic_DNA"/>
</dbReference>
<gene>
    <name evidence="4" type="ORF">EXIGLDRAFT_723461</name>
    <name evidence="3" type="ORF">EXIGLDRAFT_724426</name>
    <name evidence="2" type="ORF">EXIGLDRAFT_725112</name>
</gene>
<dbReference type="EMBL" id="KV426118">
    <property type="protein sequence ID" value="KZV87703.1"/>
    <property type="molecule type" value="Genomic_DNA"/>
</dbReference>
<evidence type="ECO:0000313" key="3">
    <source>
        <dbReference type="EMBL" id="KZV86797.1"/>
    </source>
</evidence>
<keyword evidence="5" id="KW-1185">Reference proteome</keyword>
<dbReference type="OrthoDB" id="3307425at2759"/>
<evidence type="ECO:0000313" key="2">
    <source>
        <dbReference type="EMBL" id="KZV86188.1"/>
    </source>
</evidence>
<feature type="compositionally biased region" description="Low complexity" evidence="1">
    <location>
        <begin position="43"/>
        <end position="61"/>
    </location>
</feature>
<dbReference type="Proteomes" id="UP000077266">
    <property type="component" value="Unassembled WGS sequence"/>
</dbReference>
<evidence type="ECO:0000313" key="4">
    <source>
        <dbReference type="EMBL" id="KZV87703.1"/>
    </source>
</evidence>
<name>A0A165E6N8_EXIGL</name>
<evidence type="ECO:0000313" key="5">
    <source>
        <dbReference type="Proteomes" id="UP000077266"/>
    </source>
</evidence>
<feature type="region of interest" description="Disordered" evidence="1">
    <location>
        <begin position="1"/>
        <end position="96"/>
    </location>
</feature>
<evidence type="ECO:0000256" key="1">
    <source>
        <dbReference type="SAM" id="MobiDB-lite"/>
    </source>
</evidence>
<dbReference type="AlphaFoldDB" id="A0A165E6N8"/>
<reference evidence="2 5" key="1">
    <citation type="journal article" date="2016" name="Mol. Biol. Evol.">
        <title>Comparative Genomics of Early-Diverging Mushroom-Forming Fungi Provides Insights into the Origins of Lignocellulose Decay Capabilities.</title>
        <authorList>
            <person name="Nagy L.G."/>
            <person name="Riley R."/>
            <person name="Tritt A."/>
            <person name="Adam C."/>
            <person name="Daum C."/>
            <person name="Floudas D."/>
            <person name="Sun H."/>
            <person name="Yadav J.S."/>
            <person name="Pangilinan J."/>
            <person name="Larsson K.H."/>
            <person name="Matsuura K."/>
            <person name="Barry K."/>
            <person name="Labutti K."/>
            <person name="Kuo R."/>
            <person name="Ohm R.A."/>
            <person name="Bhattacharya S.S."/>
            <person name="Shirouzu T."/>
            <person name="Yoshinaga Y."/>
            <person name="Martin F.M."/>
            <person name="Grigoriev I.V."/>
            <person name="Hibbett D.S."/>
        </authorList>
    </citation>
    <scope>NUCLEOTIDE SEQUENCE [LARGE SCALE GENOMIC DNA]</scope>
    <source>
        <strain evidence="2 5">HHB12029</strain>
    </source>
</reference>
<protein>
    <submittedName>
        <fullName evidence="2">Uncharacterized protein</fullName>
    </submittedName>
</protein>
<organism evidence="2 5">
    <name type="scientific">Exidia glandulosa HHB12029</name>
    <dbReference type="NCBI Taxonomy" id="1314781"/>
    <lineage>
        <taxon>Eukaryota</taxon>
        <taxon>Fungi</taxon>
        <taxon>Dikarya</taxon>
        <taxon>Basidiomycota</taxon>
        <taxon>Agaricomycotina</taxon>
        <taxon>Agaricomycetes</taxon>
        <taxon>Auriculariales</taxon>
        <taxon>Exidiaceae</taxon>
        <taxon>Exidia</taxon>
    </lineage>
</organism>
<sequence length="96" mass="9779">MSGMPPLAAPQPQPTFLGTPFATSSTQNPFEYPFAPAGPPSPALQSASSTSPGSARSDSSSPVYPLRVGSASRATPPIPPTLLARRATPKTTTASR</sequence>
<proteinExistence type="predicted"/>
<accession>A0A165E6N8</accession>
<dbReference type="EMBL" id="KV426164">
    <property type="protein sequence ID" value="KZV86188.1"/>
    <property type="molecule type" value="Genomic_DNA"/>
</dbReference>